<proteinExistence type="predicted"/>
<keyword evidence="1" id="KW-0472">Membrane</keyword>
<evidence type="ECO:0000313" key="3">
    <source>
        <dbReference type="Proteomes" id="UP001589750"/>
    </source>
</evidence>
<feature type="transmembrane region" description="Helical" evidence="1">
    <location>
        <begin position="32"/>
        <end position="51"/>
    </location>
</feature>
<evidence type="ECO:0000313" key="2">
    <source>
        <dbReference type="EMBL" id="MFB9312004.1"/>
    </source>
</evidence>
<evidence type="ECO:0000256" key="1">
    <source>
        <dbReference type="SAM" id="Phobius"/>
    </source>
</evidence>
<sequence>MMMVLVHGVPCAVALVLAALTATGAHKRGMRWPAALIVAVPFPATWVVWYLRDDAHRDRRPV</sequence>
<keyword evidence="1" id="KW-1133">Transmembrane helix</keyword>
<comment type="caution">
    <text evidence="2">The sequence shown here is derived from an EMBL/GenBank/DDBJ whole genome shotgun (WGS) entry which is preliminary data.</text>
</comment>
<dbReference type="Proteomes" id="UP001589750">
    <property type="component" value="Unassembled WGS sequence"/>
</dbReference>
<keyword evidence="3" id="KW-1185">Reference proteome</keyword>
<reference evidence="2 3" key="1">
    <citation type="submission" date="2024-09" db="EMBL/GenBank/DDBJ databases">
        <authorList>
            <person name="Sun Q."/>
            <person name="Mori K."/>
        </authorList>
    </citation>
    <scope>NUCLEOTIDE SEQUENCE [LARGE SCALE GENOMIC DNA]</scope>
    <source>
        <strain evidence="2 3">JCM 9626</strain>
    </source>
</reference>
<evidence type="ECO:0008006" key="4">
    <source>
        <dbReference type="Google" id="ProtNLM"/>
    </source>
</evidence>
<organism evidence="2 3">
    <name type="scientific">Nocardioides plantarum</name>
    <dbReference type="NCBI Taxonomy" id="29299"/>
    <lineage>
        <taxon>Bacteria</taxon>
        <taxon>Bacillati</taxon>
        <taxon>Actinomycetota</taxon>
        <taxon>Actinomycetes</taxon>
        <taxon>Propionibacteriales</taxon>
        <taxon>Nocardioidaceae</taxon>
        <taxon>Nocardioides</taxon>
    </lineage>
</organism>
<gene>
    <name evidence="2" type="ORF">ACFFRI_03015</name>
</gene>
<name>A0ABV5K5I4_9ACTN</name>
<keyword evidence="1" id="KW-0812">Transmembrane</keyword>
<dbReference type="EMBL" id="JBHMDG010000002">
    <property type="protein sequence ID" value="MFB9312004.1"/>
    <property type="molecule type" value="Genomic_DNA"/>
</dbReference>
<dbReference type="RefSeq" id="WP_140010801.1">
    <property type="nucleotide sequence ID" value="NZ_JBHMDG010000002.1"/>
</dbReference>
<accession>A0ABV5K5I4</accession>
<protein>
    <recommendedName>
        <fullName evidence="4">Cardiolipin synthase N-terminal domain-containing protein</fullName>
    </recommendedName>
</protein>